<evidence type="ECO:0000256" key="3">
    <source>
        <dbReference type="ARBA" id="ARBA00023163"/>
    </source>
</evidence>
<dbReference type="EMBL" id="FNGO01000022">
    <property type="protein sequence ID" value="SDM22842.1"/>
    <property type="molecule type" value="Genomic_DNA"/>
</dbReference>
<dbReference type="GO" id="GO:0003677">
    <property type="term" value="F:DNA binding"/>
    <property type="evidence" value="ECO:0007669"/>
    <property type="project" value="UniProtKB-KW"/>
</dbReference>
<feature type="coiled-coil region" evidence="4">
    <location>
        <begin position="119"/>
        <end position="146"/>
    </location>
</feature>
<keyword evidence="2" id="KW-0238">DNA-binding</keyword>
<dbReference type="SUPFAM" id="SSF46785">
    <property type="entry name" value="Winged helix' DNA-binding domain"/>
    <property type="match status" value="1"/>
</dbReference>
<dbReference type="InterPro" id="IPR036390">
    <property type="entry name" value="WH_DNA-bd_sf"/>
</dbReference>
<dbReference type="GO" id="GO:0003700">
    <property type="term" value="F:DNA-binding transcription factor activity"/>
    <property type="evidence" value="ECO:0007669"/>
    <property type="project" value="InterPro"/>
</dbReference>
<dbReference type="PANTHER" id="PTHR43537">
    <property type="entry name" value="TRANSCRIPTIONAL REGULATOR, GNTR FAMILY"/>
    <property type="match status" value="1"/>
</dbReference>
<evidence type="ECO:0000313" key="6">
    <source>
        <dbReference type="EMBL" id="SDM22842.1"/>
    </source>
</evidence>
<protein>
    <submittedName>
        <fullName evidence="6">GntR family transcriptional regulator, transcriptional repressor for pyruvate dehydrogenase complex</fullName>
    </submittedName>
</protein>
<keyword evidence="3" id="KW-0804">Transcription</keyword>
<dbReference type="SMART" id="SM00895">
    <property type="entry name" value="FCD"/>
    <property type="match status" value="1"/>
</dbReference>
<dbReference type="Gene3D" id="1.20.120.530">
    <property type="entry name" value="GntR ligand-binding domain-like"/>
    <property type="match status" value="1"/>
</dbReference>
<dbReference type="PROSITE" id="PS50949">
    <property type="entry name" value="HTH_GNTR"/>
    <property type="match status" value="1"/>
</dbReference>
<dbReference type="Gene3D" id="1.10.10.10">
    <property type="entry name" value="Winged helix-like DNA-binding domain superfamily/Winged helix DNA-binding domain"/>
    <property type="match status" value="1"/>
</dbReference>
<organism evidence="6 7">
    <name type="scientific">Halarsenatibacter silvermanii</name>
    <dbReference type="NCBI Taxonomy" id="321763"/>
    <lineage>
        <taxon>Bacteria</taxon>
        <taxon>Bacillati</taxon>
        <taxon>Bacillota</taxon>
        <taxon>Clostridia</taxon>
        <taxon>Halanaerobiales</taxon>
        <taxon>Halarsenatibacteraceae</taxon>
        <taxon>Halarsenatibacter</taxon>
    </lineage>
</organism>
<keyword evidence="7" id="KW-1185">Reference proteome</keyword>
<evidence type="ECO:0000256" key="4">
    <source>
        <dbReference type="SAM" id="Coils"/>
    </source>
</evidence>
<accession>A0A1G9RHP6</accession>
<evidence type="ECO:0000256" key="1">
    <source>
        <dbReference type="ARBA" id="ARBA00023015"/>
    </source>
</evidence>
<keyword evidence="4" id="KW-0175">Coiled coil</keyword>
<name>A0A1G9RHP6_9FIRM</name>
<dbReference type="RefSeq" id="WP_089761435.1">
    <property type="nucleotide sequence ID" value="NZ_FNGO01000022.1"/>
</dbReference>
<reference evidence="6 7" key="1">
    <citation type="submission" date="2016-10" db="EMBL/GenBank/DDBJ databases">
        <authorList>
            <person name="de Groot N.N."/>
        </authorList>
    </citation>
    <scope>NUCLEOTIDE SEQUENCE [LARGE SCALE GENOMIC DNA]</scope>
    <source>
        <strain evidence="6 7">SLAS-1</strain>
    </source>
</reference>
<dbReference type="SMART" id="SM00345">
    <property type="entry name" value="HTH_GNTR"/>
    <property type="match status" value="1"/>
</dbReference>
<dbReference type="AlphaFoldDB" id="A0A1G9RHP6"/>
<dbReference type="InterPro" id="IPR011711">
    <property type="entry name" value="GntR_C"/>
</dbReference>
<sequence length="230" mass="26441">MFEDETIEQSNMYEKIVERILDLLKEGELKPGDNLPSEKKLAQNFGVSRVTIRESLQVLELLGLIEKKKGASTEVISDRPIFKNIFSLSFDENTEETLLELYEIRILIEPEVVKRVAARELSDKKLADIEKALKKMKSQIEKGEAGRLEDITFHQAIIKAWGNNILTSFIISLIELQHKSRKITLTDRPEEAFRYHQEIYKAVVEGASEKASQAMKAHLKESMEVLQKRL</sequence>
<evidence type="ECO:0000256" key="2">
    <source>
        <dbReference type="ARBA" id="ARBA00023125"/>
    </source>
</evidence>
<keyword evidence="6" id="KW-0670">Pyruvate</keyword>
<dbReference type="InterPro" id="IPR036388">
    <property type="entry name" value="WH-like_DNA-bd_sf"/>
</dbReference>
<dbReference type="OrthoDB" id="9799482at2"/>
<dbReference type="Proteomes" id="UP000199476">
    <property type="component" value="Unassembled WGS sequence"/>
</dbReference>
<proteinExistence type="predicted"/>
<keyword evidence="1" id="KW-0805">Transcription regulation</keyword>
<dbReference type="PANTHER" id="PTHR43537:SF5">
    <property type="entry name" value="UXU OPERON TRANSCRIPTIONAL REGULATOR"/>
    <property type="match status" value="1"/>
</dbReference>
<dbReference type="Pfam" id="PF00392">
    <property type="entry name" value="GntR"/>
    <property type="match status" value="1"/>
</dbReference>
<evidence type="ECO:0000313" key="7">
    <source>
        <dbReference type="Proteomes" id="UP000199476"/>
    </source>
</evidence>
<dbReference type="InterPro" id="IPR008920">
    <property type="entry name" value="TF_FadR/GntR_C"/>
</dbReference>
<evidence type="ECO:0000259" key="5">
    <source>
        <dbReference type="PROSITE" id="PS50949"/>
    </source>
</evidence>
<dbReference type="PRINTS" id="PR00035">
    <property type="entry name" value="HTHGNTR"/>
</dbReference>
<gene>
    <name evidence="6" type="ORF">SAMN04488692_12214</name>
</gene>
<dbReference type="InterPro" id="IPR000524">
    <property type="entry name" value="Tscrpt_reg_HTH_GntR"/>
</dbReference>
<dbReference type="Pfam" id="PF07729">
    <property type="entry name" value="FCD"/>
    <property type="match status" value="1"/>
</dbReference>
<dbReference type="STRING" id="321763.SAMN04488692_12214"/>
<feature type="domain" description="HTH gntR-type" evidence="5">
    <location>
        <begin position="10"/>
        <end position="78"/>
    </location>
</feature>
<dbReference type="CDD" id="cd07377">
    <property type="entry name" value="WHTH_GntR"/>
    <property type="match status" value="1"/>
</dbReference>
<dbReference type="SUPFAM" id="SSF48008">
    <property type="entry name" value="GntR ligand-binding domain-like"/>
    <property type="match status" value="1"/>
</dbReference>